<dbReference type="InterPro" id="IPR050547">
    <property type="entry name" value="DEAD_box_RNA_helicases"/>
</dbReference>
<dbReference type="STRING" id="1218598.LEP1GSC060_1778"/>
<evidence type="ECO:0000256" key="8">
    <source>
        <dbReference type="ARBA" id="ARBA00022840"/>
    </source>
</evidence>
<comment type="caution">
    <text evidence="12">The sequence shown here is derived from an EMBL/GenBank/DDBJ whole genome shotgun (WGS) entry which is preliminary data.</text>
</comment>
<dbReference type="Pfam" id="PF18019">
    <property type="entry name" value="Cas3_HD"/>
    <property type="match status" value="1"/>
</dbReference>
<feature type="domain" description="Helicase C-terminal" evidence="10">
    <location>
        <begin position="534"/>
        <end position="715"/>
    </location>
</feature>
<dbReference type="GO" id="GO:0016787">
    <property type="term" value="F:hydrolase activity"/>
    <property type="evidence" value="ECO:0007669"/>
    <property type="project" value="UniProtKB-KW"/>
</dbReference>
<keyword evidence="5" id="KW-0547">Nucleotide-binding</keyword>
<dbReference type="SMART" id="SM00487">
    <property type="entry name" value="DEXDc"/>
    <property type="match status" value="1"/>
</dbReference>
<dbReference type="EMBL" id="AOHC02000026">
    <property type="protein sequence ID" value="EMY78151.1"/>
    <property type="molecule type" value="Genomic_DNA"/>
</dbReference>
<keyword evidence="8" id="KW-0067">ATP-binding</keyword>
<keyword evidence="6 12" id="KW-0378">Hydrolase</keyword>
<dbReference type="Proteomes" id="UP000012313">
    <property type="component" value="Unassembled WGS sequence"/>
</dbReference>
<evidence type="ECO:0000256" key="9">
    <source>
        <dbReference type="ARBA" id="ARBA00023118"/>
    </source>
</evidence>
<dbReference type="InterPro" id="IPR011545">
    <property type="entry name" value="DEAD/DEAH_box_helicase_dom"/>
</dbReference>
<dbReference type="PROSITE" id="PS51194">
    <property type="entry name" value="HELICASE_CTER"/>
    <property type="match status" value="1"/>
</dbReference>
<name>N1WD13_9LEPT</name>
<dbReference type="InterPro" id="IPR027417">
    <property type="entry name" value="P-loop_NTPase"/>
</dbReference>
<dbReference type="NCBIfam" id="TIGR01596">
    <property type="entry name" value="cas3_HD"/>
    <property type="match status" value="1"/>
</dbReference>
<sequence length="896" mass="102544">MTNSFPHLQLWGKAARRDASDWHPLAYHMLDVAAVAEEVLEREPERTRQLYAEDYCLSWEDAKRWILFFVGLHDLGKATPAFQYKVEERLPQLEKINLTIGKNTLLRWKTKSPISHGELSVKLLKETLLNYGWKFEAAKLIAEAVGIHHGHRTNANKLRGISLEEEGEANWLEIRNVLIQSLLDVFQVNLDSIPALESLHPGGFMRLAGLACFSDWIGSNTDYFKYDRSSDKSLSEYYANARIEKVKTALDSIGWHNRVSLQKTTIKFEDVFSFPPRPLQSLMATIVDNVKKPILILIEAPMGEGKTEAALYAHLRLQEQLQHRGLYVALPTQATGNSMFRRVSEFLESMKHPHPLDLQLLHGASFLNDNFTKLKMRGIYSTNSKSANVLAEEWFTHKKRALLSDYGVGTVDQALLSVMNVKHQFVRIWGLGNRIIVLDEIHAYDMYTSTLIEALIEWFFALGSSVILMSATLPKNKKDSLLRSFGAENMNYAEYPRITYLNNGETESHSISIPKNPDRKMELQLKSAPTDINDLSDLLLKLVGDGGCAVCIVNTVQRAQDIYSCLSEMKSSDIELFLFHARFPAEERTGKENDILKNFGKDSFEQRPKKAILIATQVVEQSLDIDFDVMVSDLAPIDLILQRAGRLHRHKRENRFSHSIPTLYISGLNIQIGSLGFGKPLYWDYVYERHILLKTWWILQNETTIHLPDEIDSLVETVYGETLEFKVPKELLNELEKSKEKMNKTSDEDKSNAIHTVIGSPFDGSWKTPPQLKQEEDDDLNVHPLFIAKTRKGDRSITVIPIFQKENKIHLDYKTEIDFISEIQSDLAKKIFMRSLNLSRKDIVKEISNKKIPENWKENALLRNCYPLILENNKTTIGSLEISYHKELGIVYKSNT</sequence>
<dbReference type="GO" id="GO:0004518">
    <property type="term" value="F:nuclease activity"/>
    <property type="evidence" value="ECO:0007669"/>
    <property type="project" value="UniProtKB-KW"/>
</dbReference>
<gene>
    <name evidence="12" type="primary">cas3_1</name>
    <name evidence="12" type="ORF">LEP1GSC060_1778</name>
</gene>
<evidence type="ECO:0000256" key="4">
    <source>
        <dbReference type="ARBA" id="ARBA00022723"/>
    </source>
</evidence>
<accession>N1WD13</accession>
<dbReference type="PANTHER" id="PTHR47963:SF9">
    <property type="entry name" value="CRISPR-ASSOCIATED ENDONUCLEASE_HELICASE CAS3"/>
    <property type="match status" value="1"/>
</dbReference>
<dbReference type="InterPro" id="IPR001650">
    <property type="entry name" value="Helicase_C-like"/>
</dbReference>
<dbReference type="InterPro" id="IPR041372">
    <property type="entry name" value="Cas3_C"/>
</dbReference>
<dbReference type="PANTHER" id="PTHR47963">
    <property type="entry name" value="DEAD-BOX ATP-DEPENDENT RNA HELICASE 47, MITOCHONDRIAL"/>
    <property type="match status" value="1"/>
</dbReference>
<dbReference type="InterPro" id="IPR014001">
    <property type="entry name" value="Helicase_ATP-bd"/>
</dbReference>
<dbReference type="OrthoDB" id="9810236at2"/>
<dbReference type="SMART" id="SM00490">
    <property type="entry name" value="HELICc"/>
    <property type="match status" value="1"/>
</dbReference>
<dbReference type="InterPro" id="IPR006483">
    <property type="entry name" value="CRISPR-assoc_Cas3_HD"/>
</dbReference>
<comment type="similarity">
    <text evidence="1">In the N-terminal section; belongs to the CRISPR-associated nuclease Cas3-HD family.</text>
</comment>
<protein>
    <submittedName>
        <fullName evidence="12">CRISPR-associated helicase Cas3</fullName>
        <ecNumber evidence="12">3.1.-.-</ecNumber>
    </submittedName>
</protein>
<organism evidence="12 13">
    <name type="scientific">Leptospira weilii serovar Ranarum str. ICFT</name>
    <dbReference type="NCBI Taxonomy" id="1218598"/>
    <lineage>
        <taxon>Bacteria</taxon>
        <taxon>Pseudomonadati</taxon>
        <taxon>Spirochaetota</taxon>
        <taxon>Spirochaetia</taxon>
        <taxon>Leptospirales</taxon>
        <taxon>Leptospiraceae</taxon>
        <taxon>Leptospira</taxon>
    </lineage>
</organism>
<dbReference type="GO" id="GO:0051607">
    <property type="term" value="P:defense response to virus"/>
    <property type="evidence" value="ECO:0007669"/>
    <property type="project" value="UniProtKB-KW"/>
</dbReference>
<dbReference type="Gene3D" id="3.40.50.300">
    <property type="entry name" value="P-loop containing nucleotide triphosphate hydrolases"/>
    <property type="match status" value="2"/>
</dbReference>
<evidence type="ECO:0000256" key="3">
    <source>
        <dbReference type="ARBA" id="ARBA00022722"/>
    </source>
</evidence>
<keyword evidence="7" id="KW-0347">Helicase</keyword>
<dbReference type="NCBIfam" id="TIGR01587">
    <property type="entry name" value="cas3_core"/>
    <property type="match status" value="1"/>
</dbReference>
<dbReference type="RefSeq" id="WP_003001266.1">
    <property type="nucleotide sequence ID" value="NZ_AOHC02000026.1"/>
</dbReference>
<feature type="domain" description="HD Cas3-type" evidence="11">
    <location>
        <begin position="18"/>
        <end position="217"/>
    </location>
</feature>
<dbReference type="CDD" id="cd09641">
    <property type="entry name" value="Cas3''_I"/>
    <property type="match status" value="1"/>
</dbReference>
<reference evidence="12" key="1">
    <citation type="submission" date="2013-03" db="EMBL/GenBank/DDBJ databases">
        <authorList>
            <person name="Harkins D.M."/>
            <person name="Durkin A.S."/>
            <person name="Brinkac L.M."/>
            <person name="Haft D.H."/>
            <person name="Selengut J.D."/>
            <person name="Sanka R."/>
            <person name="DePew J."/>
            <person name="Purushe J."/>
            <person name="Hartskeerl R.A."/>
            <person name="Ahmed A."/>
            <person name="van der Linden H."/>
            <person name="Goris M.G.A."/>
            <person name="Vinetz J.M."/>
            <person name="Sutton G.G."/>
            <person name="Nierman W.C."/>
            <person name="Fouts D.E."/>
        </authorList>
    </citation>
    <scope>NUCLEOTIDE SEQUENCE [LARGE SCALE GENOMIC DNA]</scope>
    <source>
        <strain evidence="12">ICFT</strain>
    </source>
</reference>
<dbReference type="Pfam" id="PF18395">
    <property type="entry name" value="Cas3_C"/>
    <property type="match status" value="1"/>
</dbReference>
<dbReference type="InterPro" id="IPR054712">
    <property type="entry name" value="Cas3-like_dom"/>
</dbReference>
<dbReference type="GO" id="GO:0046872">
    <property type="term" value="F:metal ion binding"/>
    <property type="evidence" value="ECO:0007669"/>
    <property type="project" value="UniProtKB-KW"/>
</dbReference>
<dbReference type="Pfam" id="PF00270">
    <property type="entry name" value="DEAD"/>
    <property type="match status" value="1"/>
</dbReference>
<evidence type="ECO:0000259" key="10">
    <source>
        <dbReference type="PROSITE" id="PS51194"/>
    </source>
</evidence>
<dbReference type="PROSITE" id="PS51643">
    <property type="entry name" value="HD_CAS3"/>
    <property type="match status" value="1"/>
</dbReference>
<dbReference type="GO" id="GO:0005524">
    <property type="term" value="F:ATP binding"/>
    <property type="evidence" value="ECO:0007669"/>
    <property type="project" value="UniProtKB-KW"/>
</dbReference>
<evidence type="ECO:0000256" key="1">
    <source>
        <dbReference type="ARBA" id="ARBA00006847"/>
    </source>
</evidence>
<dbReference type="SUPFAM" id="SSF52540">
    <property type="entry name" value="P-loop containing nucleoside triphosphate hydrolases"/>
    <property type="match status" value="1"/>
</dbReference>
<dbReference type="InterPro" id="IPR038257">
    <property type="entry name" value="CRISPR-assoc_Cas3_HD_sf"/>
</dbReference>
<keyword evidence="3" id="KW-0540">Nuclease</keyword>
<evidence type="ECO:0000259" key="11">
    <source>
        <dbReference type="PROSITE" id="PS51643"/>
    </source>
</evidence>
<comment type="similarity">
    <text evidence="2">In the central section; belongs to the CRISPR-associated helicase Cas3 family.</text>
</comment>
<dbReference type="AlphaFoldDB" id="N1WD13"/>
<dbReference type="SUPFAM" id="SSF109604">
    <property type="entry name" value="HD-domain/PDEase-like"/>
    <property type="match status" value="1"/>
</dbReference>
<evidence type="ECO:0000313" key="13">
    <source>
        <dbReference type="Proteomes" id="UP000012313"/>
    </source>
</evidence>
<evidence type="ECO:0000256" key="2">
    <source>
        <dbReference type="ARBA" id="ARBA00009046"/>
    </source>
</evidence>
<dbReference type="InterPro" id="IPR006474">
    <property type="entry name" value="Helicase_Cas3_CRISPR-ass_core"/>
</dbReference>
<evidence type="ECO:0000256" key="5">
    <source>
        <dbReference type="ARBA" id="ARBA00022741"/>
    </source>
</evidence>
<evidence type="ECO:0000313" key="12">
    <source>
        <dbReference type="EMBL" id="EMY78151.1"/>
    </source>
</evidence>
<keyword evidence="13" id="KW-1185">Reference proteome</keyword>
<dbReference type="GO" id="GO:0003724">
    <property type="term" value="F:RNA helicase activity"/>
    <property type="evidence" value="ECO:0007669"/>
    <property type="project" value="TreeGrafter"/>
</dbReference>
<dbReference type="GO" id="GO:0003723">
    <property type="term" value="F:RNA binding"/>
    <property type="evidence" value="ECO:0007669"/>
    <property type="project" value="TreeGrafter"/>
</dbReference>
<evidence type="ECO:0000256" key="6">
    <source>
        <dbReference type="ARBA" id="ARBA00022801"/>
    </source>
</evidence>
<dbReference type="EC" id="3.1.-.-" evidence="12"/>
<keyword evidence="4" id="KW-0479">Metal-binding</keyword>
<proteinExistence type="inferred from homology"/>
<dbReference type="Pfam" id="PF22590">
    <property type="entry name" value="Cas3-like_C_2"/>
    <property type="match status" value="1"/>
</dbReference>
<evidence type="ECO:0000256" key="7">
    <source>
        <dbReference type="ARBA" id="ARBA00022806"/>
    </source>
</evidence>
<dbReference type="Gene3D" id="1.10.3210.30">
    <property type="match status" value="1"/>
</dbReference>
<keyword evidence="9" id="KW-0051">Antiviral defense</keyword>